<reference evidence="2" key="2">
    <citation type="submission" date="2015-01" db="EMBL/GenBank/DDBJ databases">
        <title>Evolutionary Origins and Diversification of the Mycorrhizal Mutualists.</title>
        <authorList>
            <consortium name="DOE Joint Genome Institute"/>
            <consortium name="Mycorrhizal Genomics Consortium"/>
            <person name="Kohler A."/>
            <person name="Kuo A."/>
            <person name="Nagy L.G."/>
            <person name="Floudas D."/>
            <person name="Copeland A."/>
            <person name="Barry K.W."/>
            <person name="Cichocki N."/>
            <person name="Veneault-Fourrey C."/>
            <person name="LaButti K."/>
            <person name="Lindquist E.A."/>
            <person name="Lipzen A."/>
            <person name="Lundell T."/>
            <person name="Morin E."/>
            <person name="Murat C."/>
            <person name="Riley R."/>
            <person name="Ohm R."/>
            <person name="Sun H."/>
            <person name="Tunlid A."/>
            <person name="Henrissat B."/>
            <person name="Grigoriev I.V."/>
            <person name="Hibbett D.S."/>
            <person name="Martin F."/>
        </authorList>
    </citation>
    <scope>NUCLEOTIDE SEQUENCE [LARGE SCALE GENOMIC DNA]</scope>
    <source>
        <strain evidence="2">MAFF 305830</strain>
    </source>
</reference>
<dbReference type="Proteomes" id="UP000054097">
    <property type="component" value="Unassembled WGS sequence"/>
</dbReference>
<dbReference type="AlphaFoldDB" id="A0A0C2WXP9"/>
<dbReference type="HOGENOM" id="CLU_2321817_0_0_1"/>
<protein>
    <submittedName>
        <fullName evidence="1">Uncharacterized protein</fullName>
    </submittedName>
</protein>
<organism evidence="1 2">
    <name type="scientific">Serendipita vermifera MAFF 305830</name>
    <dbReference type="NCBI Taxonomy" id="933852"/>
    <lineage>
        <taxon>Eukaryota</taxon>
        <taxon>Fungi</taxon>
        <taxon>Dikarya</taxon>
        <taxon>Basidiomycota</taxon>
        <taxon>Agaricomycotina</taxon>
        <taxon>Agaricomycetes</taxon>
        <taxon>Sebacinales</taxon>
        <taxon>Serendipitaceae</taxon>
        <taxon>Serendipita</taxon>
    </lineage>
</organism>
<keyword evidence="2" id="KW-1185">Reference proteome</keyword>
<dbReference type="EMBL" id="KN824283">
    <property type="protein sequence ID" value="KIM30903.1"/>
    <property type="molecule type" value="Genomic_DNA"/>
</dbReference>
<reference evidence="1 2" key="1">
    <citation type="submission" date="2014-04" db="EMBL/GenBank/DDBJ databases">
        <authorList>
            <consortium name="DOE Joint Genome Institute"/>
            <person name="Kuo A."/>
            <person name="Zuccaro A."/>
            <person name="Kohler A."/>
            <person name="Nagy L.G."/>
            <person name="Floudas D."/>
            <person name="Copeland A."/>
            <person name="Barry K.W."/>
            <person name="Cichocki N."/>
            <person name="Veneault-Fourrey C."/>
            <person name="LaButti K."/>
            <person name="Lindquist E.A."/>
            <person name="Lipzen A."/>
            <person name="Lundell T."/>
            <person name="Morin E."/>
            <person name="Murat C."/>
            <person name="Sun H."/>
            <person name="Tunlid A."/>
            <person name="Henrissat B."/>
            <person name="Grigoriev I.V."/>
            <person name="Hibbett D.S."/>
            <person name="Martin F."/>
            <person name="Nordberg H.P."/>
            <person name="Cantor M.N."/>
            <person name="Hua S.X."/>
        </authorList>
    </citation>
    <scope>NUCLEOTIDE SEQUENCE [LARGE SCALE GENOMIC DNA]</scope>
    <source>
        <strain evidence="1 2">MAFF 305830</strain>
    </source>
</reference>
<name>A0A0C2WXP9_SERVB</name>
<gene>
    <name evidence="1" type="ORF">M408DRAFT_272344</name>
</gene>
<accession>A0A0C2WXP9</accession>
<proteinExistence type="predicted"/>
<evidence type="ECO:0000313" key="2">
    <source>
        <dbReference type="Proteomes" id="UP000054097"/>
    </source>
</evidence>
<evidence type="ECO:0000313" key="1">
    <source>
        <dbReference type="EMBL" id="KIM30903.1"/>
    </source>
</evidence>
<sequence>MSTITGPATKVEQIILLGMAVAISAQYSFFLDNLKTGDAFMVALRRYAISSQRQAVAFAVKDIVVTMPSRLDKDTHEEWEKKTLQVLMHIACNNLLEPE</sequence>